<dbReference type="EMBL" id="LCRD01000058">
    <property type="protein sequence ID" value="KKW28912.1"/>
    <property type="molecule type" value="Genomic_DNA"/>
</dbReference>
<dbReference type="PANTHER" id="PTHR13420:SF7">
    <property type="entry name" value="UPF0235 PROTEIN C15ORF40"/>
    <property type="match status" value="1"/>
</dbReference>
<sequence>MILVVHVKPGASTTRVTSWMDRGTVVIALAAPPVDGKANQELIKFLADKLHIPKTFITLKRGQASRVKHIELPPGADLSLLH</sequence>
<dbReference type="Gene3D" id="3.30.1200.10">
    <property type="entry name" value="YggU-like"/>
    <property type="match status" value="1"/>
</dbReference>
<dbReference type="SMART" id="SM01152">
    <property type="entry name" value="DUF167"/>
    <property type="match status" value="1"/>
</dbReference>
<dbReference type="SUPFAM" id="SSF69786">
    <property type="entry name" value="YggU-like"/>
    <property type="match status" value="1"/>
</dbReference>
<proteinExistence type="inferred from homology"/>
<dbReference type="InterPro" id="IPR036591">
    <property type="entry name" value="YggU-like_sf"/>
</dbReference>
<dbReference type="Proteomes" id="UP000034846">
    <property type="component" value="Unassembled WGS sequence"/>
</dbReference>
<organism evidence="3 4">
    <name type="scientific">Candidatus Uhrbacteria bacterium GW2011_GWD2_52_7</name>
    <dbReference type="NCBI Taxonomy" id="1618989"/>
    <lineage>
        <taxon>Bacteria</taxon>
        <taxon>Candidatus Uhriibacteriota</taxon>
    </lineage>
</organism>
<evidence type="ECO:0000313" key="4">
    <source>
        <dbReference type="Proteomes" id="UP000034846"/>
    </source>
</evidence>
<dbReference type="NCBIfam" id="TIGR00251">
    <property type="entry name" value="DUF167 family protein"/>
    <property type="match status" value="1"/>
</dbReference>
<evidence type="ECO:0000256" key="2">
    <source>
        <dbReference type="HAMAP-Rule" id="MF_00634"/>
    </source>
</evidence>
<evidence type="ECO:0000313" key="3">
    <source>
        <dbReference type="EMBL" id="KKW28912.1"/>
    </source>
</evidence>
<dbReference type="Pfam" id="PF02594">
    <property type="entry name" value="DUF167"/>
    <property type="match status" value="1"/>
</dbReference>
<comment type="similarity">
    <text evidence="1 2">Belongs to the UPF0235 family.</text>
</comment>
<dbReference type="GO" id="GO:0005737">
    <property type="term" value="C:cytoplasm"/>
    <property type="evidence" value="ECO:0007669"/>
    <property type="project" value="TreeGrafter"/>
</dbReference>
<accession>A0A0G1ZLG7</accession>
<reference evidence="3 4" key="1">
    <citation type="journal article" date="2015" name="Nature">
        <title>rRNA introns, odd ribosomes, and small enigmatic genomes across a large radiation of phyla.</title>
        <authorList>
            <person name="Brown C.T."/>
            <person name="Hug L.A."/>
            <person name="Thomas B.C."/>
            <person name="Sharon I."/>
            <person name="Castelle C.J."/>
            <person name="Singh A."/>
            <person name="Wilkins M.J."/>
            <person name="Williams K.H."/>
            <person name="Banfield J.F."/>
        </authorList>
    </citation>
    <scope>NUCLEOTIDE SEQUENCE [LARGE SCALE GENOMIC DNA]</scope>
</reference>
<dbReference type="InterPro" id="IPR003746">
    <property type="entry name" value="DUF167"/>
</dbReference>
<protein>
    <recommendedName>
        <fullName evidence="2">UPF0235 protein UY72_C0058G0009</fullName>
    </recommendedName>
</protein>
<comment type="caution">
    <text evidence="3">The sequence shown here is derived from an EMBL/GenBank/DDBJ whole genome shotgun (WGS) entry which is preliminary data.</text>
</comment>
<name>A0A0G1ZLG7_9BACT</name>
<dbReference type="HAMAP" id="MF_00634">
    <property type="entry name" value="UPF0235"/>
    <property type="match status" value="1"/>
</dbReference>
<dbReference type="PANTHER" id="PTHR13420">
    <property type="entry name" value="UPF0235 PROTEIN C15ORF40"/>
    <property type="match status" value="1"/>
</dbReference>
<gene>
    <name evidence="3" type="ORF">UY72_C0058G0009</name>
</gene>
<dbReference type="AlphaFoldDB" id="A0A0G1ZLG7"/>
<evidence type="ECO:0000256" key="1">
    <source>
        <dbReference type="ARBA" id="ARBA00010364"/>
    </source>
</evidence>